<evidence type="ECO:0000313" key="4">
    <source>
        <dbReference type="Proteomes" id="UP001497644"/>
    </source>
</evidence>
<protein>
    <recommendedName>
        <fullName evidence="2">WW domain-containing protein</fullName>
    </recommendedName>
</protein>
<dbReference type="InterPro" id="IPR029060">
    <property type="entry name" value="PIN-like_dom_sf"/>
</dbReference>
<evidence type="ECO:0000256" key="1">
    <source>
        <dbReference type="SAM" id="MobiDB-lite"/>
    </source>
</evidence>
<dbReference type="GO" id="GO:0005634">
    <property type="term" value="C:nucleus"/>
    <property type="evidence" value="ECO:0007669"/>
    <property type="project" value="TreeGrafter"/>
</dbReference>
<feature type="domain" description="WW" evidence="2">
    <location>
        <begin position="4"/>
        <end position="39"/>
    </location>
</feature>
<dbReference type="CDD" id="cd00201">
    <property type="entry name" value="WW"/>
    <property type="match status" value="1"/>
</dbReference>
<dbReference type="CDD" id="cd18727">
    <property type="entry name" value="PIN_Swt1-like"/>
    <property type="match status" value="1"/>
</dbReference>
<dbReference type="Pfam" id="PF13638">
    <property type="entry name" value="PIN_4"/>
    <property type="match status" value="1"/>
</dbReference>
<reference evidence="3" key="1">
    <citation type="submission" date="2024-04" db="EMBL/GenBank/DDBJ databases">
        <authorList>
            <consortium name="Molecular Ecology Group"/>
        </authorList>
    </citation>
    <scope>NUCLEOTIDE SEQUENCE</scope>
</reference>
<feature type="compositionally biased region" description="Basic residues" evidence="1">
    <location>
        <begin position="247"/>
        <end position="256"/>
    </location>
</feature>
<dbReference type="Gene3D" id="2.20.70.10">
    <property type="match status" value="1"/>
</dbReference>
<feature type="compositionally biased region" description="Low complexity" evidence="1">
    <location>
        <begin position="111"/>
        <end position="121"/>
    </location>
</feature>
<dbReference type="InterPro" id="IPR002716">
    <property type="entry name" value="PIN_dom"/>
</dbReference>
<feature type="compositionally biased region" description="Polar residues" evidence="1">
    <location>
        <begin position="192"/>
        <end position="209"/>
    </location>
</feature>
<dbReference type="InterPro" id="IPR001202">
    <property type="entry name" value="WW_dom"/>
</dbReference>
<dbReference type="SUPFAM" id="SSF88723">
    <property type="entry name" value="PIN domain-like"/>
    <property type="match status" value="1"/>
</dbReference>
<dbReference type="InterPro" id="IPR052626">
    <property type="entry name" value="SWT1_Regulator"/>
</dbReference>
<dbReference type="PANTHER" id="PTHR16161">
    <property type="entry name" value="TRANSCRIPTIONAL PROTEIN SWT1"/>
    <property type="match status" value="1"/>
</dbReference>
<proteinExistence type="predicted"/>
<name>A0AAV2NKX2_9HYME</name>
<feature type="region of interest" description="Disordered" evidence="1">
    <location>
        <begin position="232"/>
        <end position="261"/>
    </location>
</feature>
<accession>A0AAV2NKX2</accession>
<evidence type="ECO:0000259" key="2">
    <source>
        <dbReference type="PROSITE" id="PS50020"/>
    </source>
</evidence>
<gene>
    <name evidence="3" type="ORF">LPLAT_LOCUS6417</name>
</gene>
<dbReference type="PROSITE" id="PS50020">
    <property type="entry name" value="WW_DOMAIN_2"/>
    <property type="match status" value="1"/>
</dbReference>
<feature type="region of interest" description="Disordered" evidence="1">
    <location>
        <begin position="103"/>
        <end position="124"/>
    </location>
</feature>
<dbReference type="AlphaFoldDB" id="A0AAV2NKX2"/>
<dbReference type="EMBL" id="OZ034825">
    <property type="protein sequence ID" value="CAL1680385.1"/>
    <property type="molecule type" value="Genomic_DNA"/>
</dbReference>
<dbReference type="SUPFAM" id="SSF51045">
    <property type="entry name" value="WW domain"/>
    <property type="match status" value="1"/>
</dbReference>
<keyword evidence="4" id="KW-1185">Reference proteome</keyword>
<dbReference type="SMART" id="SM00670">
    <property type="entry name" value="PINc"/>
    <property type="match status" value="1"/>
</dbReference>
<organism evidence="3 4">
    <name type="scientific">Lasius platythorax</name>
    <dbReference type="NCBI Taxonomy" id="488582"/>
    <lineage>
        <taxon>Eukaryota</taxon>
        <taxon>Metazoa</taxon>
        <taxon>Ecdysozoa</taxon>
        <taxon>Arthropoda</taxon>
        <taxon>Hexapoda</taxon>
        <taxon>Insecta</taxon>
        <taxon>Pterygota</taxon>
        <taxon>Neoptera</taxon>
        <taxon>Endopterygota</taxon>
        <taxon>Hymenoptera</taxon>
        <taxon>Apocrita</taxon>
        <taxon>Aculeata</taxon>
        <taxon>Formicoidea</taxon>
        <taxon>Formicidae</taxon>
        <taxon>Formicinae</taxon>
        <taxon>Lasius</taxon>
        <taxon>Lasius</taxon>
    </lineage>
</organism>
<feature type="region of interest" description="Disordered" evidence="1">
    <location>
        <begin position="63"/>
        <end position="86"/>
    </location>
</feature>
<feature type="region of interest" description="Disordered" evidence="1">
    <location>
        <begin position="176"/>
        <end position="214"/>
    </location>
</feature>
<feature type="compositionally biased region" description="Polar residues" evidence="1">
    <location>
        <begin position="232"/>
        <end position="246"/>
    </location>
</feature>
<dbReference type="PANTHER" id="PTHR16161:SF0">
    <property type="entry name" value="TRANSCRIPTIONAL PROTEIN SWT1"/>
    <property type="match status" value="1"/>
</dbReference>
<dbReference type="Proteomes" id="UP001497644">
    <property type="component" value="Chromosome 2"/>
</dbReference>
<dbReference type="Gene3D" id="3.40.50.1010">
    <property type="entry name" value="5'-nuclease"/>
    <property type="match status" value="1"/>
</dbReference>
<evidence type="ECO:0000313" key="3">
    <source>
        <dbReference type="EMBL" id="CAL1680385.1"/>
    </source>
</evidence>
<dbReference type="InterPro" id="IPR036020">
    <property type="entry name" value="WW_dom_sf"/>
</dbReference>
<sequence>MKKQKLPTDWITVTSKSHPDRVYYFNVKTNKSTWTEPTLDKTNKTFQVNNKNDKNCVEEREYQTSVTPEHNPMDDKVACKQQSSDKIVETPQMKAIREKMLQKLSARDKSSVSSSKTSVKSTENRTVFSLKRTSKMAKNDESISLDKNDNEITPKISVFTTFTPQMSVLYEKIQQRNLNKSSPDKKLKMNAKNKQQNLNITSQVLMKTQENQRKNTRQEIMNQKYNVERYQNNKTQNTQKSHSQNISRKKQLKPSQKKNIAKERMHILRKSLSFDKEKFKEIGRAIINEKAPQKLNKSSSNSYNNSSLGSSCVYKNVEVRLTRLHNKILKDAIYKNSVASNNDKFPIQQNKEPVADNMTKEKLIEQAKQEVLYEEMDWEPMKDEDIALEVEVVRTELGKKNHVAKTNCISGNTVELIEHNGSEPQEKSPLYIVVDTNVFLSNLKIIEEARDATFKNYPRPFIVIPWTVIHELDYIKNNKSTHELWVKARKAISFIHEHFSSKHPRIIGQTREQSAKNKEDFALTCPDDEILQCCLQIYYLQKSVVLLSYDKNLCNKAMIYNILALGRNDPLEKIDYYNMNDRVINHLTDGPIEYSSFNDELHLTDDVFEDTKATMKDFLSTIIIKQMSEIYGETEWKLYVIIKPPWTIVTALKCAIKHWIAAINDSFQRRAEYILKELLQTFEHLPTGGRKLEDVEHILEKCSDLVQAVNPDKHCELMTETFNAITELKKKCRSYIINIQQKKLHDKIGITKDAQEQEIRAGKVFQCFQHIYNYARDICGTACSNAGMAHSFNFKPVNSSLLPATIEYLRPEISRKVVNLTHSLNKLLVQAENSNIKYQTLLSLQQNLNTFLTDTERITFDVTPLDVYYCITLKEEPLKTGLKQLQDLTTHFCALAVRT</sequence>